<organism evidence="2 3">
    <name type="scientific">Phormidium yuhuli AB48</name>
    <dbReference type="NCBI Taxonomy" id="2940671"/>
    <lineage>
        <taxon>Bacteria</taxon>
        <taxon>Bacillati</taxon>
        <taxon>Cyanobacteriota</taxon>
        <taxon>Cyanophyceae</taxon>
        <taxon>Oscillatoriophycideae</taxon>
        <taxon>Oscillatoriales</taxon>
        <taxon>Oscillatoriaceae</taxon>
        <taxon>Phormidium</taxon>
        <taxon>Phormidium yuhuli</taxon>
    </lineage>
</organism>
<sequence>MANPLNNGLTFKLATIAVCQFTVVTSLPPDVSGTVQNVGSAVLSVVDDRTFRGWLDRFCDRKRDNDDDQQQQESDSQLPDSDEDQDDQAADPDNLDPNSQESPENGPDDREGDPGLED</sequence>
<accession>A0ABY5AU88</accession>
<dbReference type="Proteomes" id="UP001056708">
    <property type="component" value="Chromosome"/>
</dbReference>
<keyword evidence="3" id="KW-1185">Reference proteome</keyword>
<protein>
    <submittedName>
        <fullName evidence="2">Uncharacterized protein</fullName>
    </submittedName>
</protein>
<gene>
    <name evidence="2" type="ORF">NEA10_02930</name>
</gene>
<feature type="compositionally biased region" description="Basic and acidic residues" evidence="1">
    <location>
        <begin position="107"/>
        <end position="118"/>
    </location>
</feature>
<feature type="compositionally biased region" description="Acidic residues" evidence="1">
    <location>
        <begin position="80"/>
        <end position="94"/>
    </location>
</feature>
<dbReference type="EMBL" id="CP098611">
    <property type="protein sequence ID" value="USR91698.1"/>
    <property type="molecule type" value="Genomic_DNA"/>
</dbReference>
<name>A0ABY5AU88_9CYAN</name>
<reference evidence="2" key="1">
    <citation type="submission" date="2022-06" db="EMBL/GenBank/DDBJ databases">
        <title>Genome sequence of Phormidium yuhuli AB48 isolated from an industrial photobioreactor environment.</title>
        <authorList>
            <person name="Qiu Y."/>
            <person name="Noonan A.J.C."/>
            <person name="Dofher K."/>
            <person name="Koch M."/>
            <person name="Kieft B."/>
            <person name="Lin X."/>
            <person name="Ziels R.M."/>
            <person name="Hallam S.J."/>
        </authorList>
    </citation>
    <scope>NUCLEOTIDE SEQUENCE</scope>
    <source>
        <strain evidence="2">AB48</strain>
    </source>
</reference>
<evidence type="ECO:0000313" key="3">
    <source>
        <dbReference type="Proteomes" id="UP001056708"/>
    </source>
</evidence>
<evidence type="ECO:0000256" key="1">
    <source>
        <dbReference type="SAM" id="MobiDB-lite"/>
    </source>
</evidence>
<dbReference type="RefSeq" id="WP_252663728.1">
    <property type="nucleotide sequence ID" value="NZ_CP098611.1"/>
</dbReference>
<feature type="region of interest" description="Disordered" evidence="1">
    <location>
        <begin position="60"/>
        <end position="118"/>
    </location>
</feature>
<proteinExistence type="predicted"/>
<evidence type="ECO:0000313" key="2">
    <source>
        <dbReference type="EMBL" id="USR91698.1"/>
    </source>
</evidence>